<dbReference type="GO" id="GO:0016787">
    <property type="term" value="F:hydrolase activity"/>
    <property type="evidence" value="ECO:0007669"/>
    <property type="project" value="UniProtKB-KW"/>
</dbReference>
<gene>
    <name evidence="2" type="ORF">EV138_4811</name>
</gene>
<protein>
    <submittedName>
        <fullName evidence="2">Alpha/beta hydrolase family protein</fullName>
    </submittedName>
</protein>
<dbReference type="OrthoDB" id="63519at2"/>
<proteinExistence type="predicted"/>
<keyword evidence="3" id="KW-1185">Reference proteome</keyword>
<dbReference type="RefSeq" id="WP_133980992.1">
    <property type="nucleotide sequence ID" value="NZ_SOCE01000001.1"/>
</dbReference>
<feature type="domain" description="AB hydrolase-1" evidence="1">
    <location>
        <begin position="23"/>
        <end position="234"/>
    </location>
</feature>
<name>A0A4R7TG61_9ACTN</name>
<evidence type="ECO:0000313" key="2">
    <source>
        <dbReference type="EMBL" id="TDU91210.1"/>
    </source>
</evidence>
<accession>A0A4R7TG61</accession>
<dbReference type="EMBL" id="SOCE01000001">
    <property type="protein sequence ID" value="TDU91210.1"/>
    <property type="molecule type" value="Genomic_DNA"/>
</dbReference>
<keyword evidence="2" id="KW-0378">Hydrolase</keyword>
<dbReference type="Gene3D" id="3.40.50.1820">
    <property type="entry name" value="alpha/beta hydrolase"/>
    <property type="match status" value="1"/>
</dbReference>
<dbReference type="SUPFAM" id="SSF53474">
    <property type="entry name" value="alpha/beta-Hydrolases"/>
    <property type="match status" value="1"/>
</dbReference>
<reference evidence="2 3" key="1">
    <citation type="submission" date="2019-03" db="EMBL/GenBank/DDBJ databases">
        <title>Genomic Encyclopedia of Type Strains, Phase III (KMG-III): the genomes of soil and plant-associated and newly described type strains.</title>
        <authorList>
            <person name="Whitman W."/>
        </authorList>
    </citation>
    <scope>NUCLEOTIDE SEQUENCE [LARGE SCALE GENOMIC DNA]</scope>
    <source>
        <strain evidence="2 3">VKM Ac-2575</strain>
    </source>
</reference>
<sequence>MEKVISADGTAIAYDKLGAGPAVVLVCGGSVDRMSNAPLASLLAEKYTVYNYDRRGRGDSGDGEVYEIEREFEDLDAIFAVAGGSAHLYGTSSGAALAALATAAGRPVNRLALWEPPYIVEGTRERPPANTADIYREFVAAGRRDKAAEYFMAEVVGLPAEFVAMAKESPWWPAQEAIAHTLAYDATIMGDYSVPVEALAAIAVPTQVLTGGASDDWMKAGNEVVVQALSDGSHRILPGQQHNVDAGVLAPALKEFFA</sequence>
<dbReference type="InterPro" id="IPR029058">
    <property type="entry name" value="AB_hydrolase_fold"/>
</dbReference>
<organism evidence="2 3">
    <name type="scientific">Kribbella voronezhensis</name>
    <dbReference type="NCBI Taxonomy" id="2512212"/>
    <lineage>
        <taxon>Bacteria</taxon>
        <taxon>Bacillati</taxon>
        <taxon>Actinomycetota</taxon>
        <taxon>Actinomycetes</taxon>
        <taxon>Propionibacteriales</taxon>
        <taxon>Kribbellaceae</taxon>
        <taxon>Kribbella</taxon>
    </lineage>
</organism>
<comment type="caution">
    <text evidence="2">The sequence shown here is derived from an EMBL/GenBank/DDBJ whole genome shotgun (WGS) entry which is preliminary data.</text>
</comment>
<dbReference type="Pfam" id="PF12697">
    <property type="entry name" value="Abhydrolase_6"/>
    <property type="match status" value="1"/>
</dbReference>
<dbReference type="InterPro" id="IPR000073">
    <property type="entry name" value="AB_hydrolase_1"/>
</dbReference>
<evidence type="ECO:0000259" key="1">
    <source>
        <dbReference type="Pfam" id="PF12697"/>
    </source>
</evidence>
<dbReference type="AlphaFoldDB" id="A0A4R7TG61"/>
<evidence type="ECO:0000313" key="3">
    <source>
        <dbReference type="Proteomes" id="UP000295151"/>
    </source>
</evidence>
<dbReference type="Proteomes" id="UP000295151">
    <property type="component" value="Unassembled WGS sequence"/>
</dbReference>